<dbReference type="PANTHER" id="PTHR42916:SF1">
    <property type="entry name" value="PROTEIN PHYLLO, CHLOROPLASTIC"/>
    <property type="match status" value="1"/>
</dbReference>
<dbReference type="STRING" id="482461.SAMN05216244_1598"/>
<dbReference type="UniPathway" id="UPA01057">
    <property type="reaction ID" value="UER00900"/>
</dbReference>
<organism evidence="5 6">
    <name type="scientific">Sediminibacillus halophilus</name>
    <dbReference type="NCBI Taxonomy" id="482461"/>
    <lineage>
        <taxon>Bacteria</taxon>
        <taxon>Bacillati</taxon>
        <taxon>Bacillota</taxon>
        <taxon>Bacilli</taxon>
        <taxon>Bacillales</taxon>
        <taxon>Bacillaceae</taxon>
        <taxon>Sediminibacillus</taxon>
    </lineage>
</organism>
<dbReference type="GO" id="GO:0009234">
    <property type="term" value="P:menaquinone biosynthetic process"/>
    <property type="evidence" value="ECO:0007669"/>
    <property type="project" value="UniProtKB-UniRule"/>
</dbReference>
<dbReference type="PRINTS" id="PR00111">
    <property type="entry name" value="ABHYDROLASE"/>
</dbReference>
<dbReference type="GO" id="GO:0070205">
    <property type="term" value="F:2-succinyl-6-hydroxy-2,4-cyclohexadiene-1-carboxylate synthase activity"/>
    <property type="evidence" value="ECO:0007669"/>
    <property type="project" value="UniProtKB-UniRule"/>
</dbReference>
<reference evidence="6" key="1">
    <citation type="submission" date="2016-10" db="EMBL/GenBank/DDBJ databases">
        <authorList>
            <person name="Varghese N."/>
            <person name="Submissions S."/>
        </authorList>
    </citation>
    <scope>NUCLEOTIDE SEQUENCE [LARGE SCALE GENOMIC DNA]</scope>
    <source>
        <strain evidence="6">CGMCC 1.6199</strain>
    </source>
</reference>
<keyword evidence="1 3" id="KW-0474">Menaquinone biosynthesis</keyword>
<name>A0A1G9QP37_9BACI</name>
<feature type="domain" description="AB hydrolase-1" evidence="4">
    <location>
        <begin position="41"/>
        <end position="273"/>
    </location>
</feature>
<dbReference type="Pfam" id="PF00561">
    <property type="entry name" value="Abhydrolase_1"/>
    <property type="match status" value="1"/>
</dbReference>
<dbReference type="NCBIfam" id="TIGR03695">
    <property type="entry name" value="menH_SHCHC"/>
    <property type="match status" value="1"/>
</dbReference>
<dbReference type="HAMAP" id="MF_01660">
    <property type="entry name" value="MenH"/>
    <property type="match status" value="1"/>
</dbReference>
<comment type="pathway">
    <text evidence="3">Quinol/quinone metabolism; menaquinone biosynthesis.</text>
</comment>
<dbReference type="EC" id="4.2.99.20" evidence="3"/>
<dbReference type="PANTHER" id="PTHR42916">
    <property type="entry name" value="2-SUCCINYL-5-ENOLPYRUVYL-6-HYDROXY-3-CYCLOHEXENE-1-CARBOXYLATE SYNTHASE"/>
    <property type="match status" value="1"/>
</dbReference>
<evidence type="ECO:0000313" key="6">
    <source>
        <dbReference type="Proteomes" id="UP000182347"/>
    </source>
</evidence>
<dbReference type="UniPathway" id="UPA00079"/>
<dbReference type="InterPro" id="IPR000073">
    <property type="entry name" value="AB_hydrolase_1"/>
</dbReference>
<keyword evidence="2 3" id="KW-0456">Lyase</keyword>
<accession>A0A1G9QP37</accession>
<protein>
    <recommendedName>
        <fullName evidence="3">Putative 2-succinyl-6-hydroxy-2,4-cyclohexadiene-1-carboxylate synthase</fullName>
        <shortName evidence="3">SHCHC synthase</shortName>
        <ecNumber evidence="3">4.2.99.20</ecNumber>
    </recommendedName>
</protein>
<evidence type="ECO:0000313" key="5">
    <source>
        <dbReference type="EMBL" id="SDM12792.1"/>
    </source>
</evidence>
<comment type="function">
    <text evidence="3">Catalyzes a proton abstraction reaction that results in 2,5-elimination of pyruvate from 2-succinyl-5-enolpyruvyl-6-hydroxy-3-cyclohexene-1-carboxylate (SEPHCHC) and the formation of 2-succinyl-6-hydroxy-2,4-cyclohexadiene-1-carboxylate (SHCHC).</text>
</comment>
<sequence>MASRKVEGNRTSFARLSWRVIKMHYTIGSKQYWLEEVGSGPPLLLLHGFTGSSESWQDFAEKWKDGFRVLLLDLPGHGKTKTQGPIRMEDFCEDLEQLLNQLSISKVNLLGYSLGGRAALSFAVLKPERVQSLILESASPGLGSPDEQLARKTKDEALAERILGEGVPRFVDYWENLPLFESQNKLPDSIKNRIRQERLSHTQRGLADSLIGMGTGAQPSWWGELGDIRLPVLLLAGEIDQKFVDIAEEMHQSILSSELKIIPLSGHAIHVEQPQKFDTIVHEFLLNNV</sequence>
<comment type="subunit">
    <text evidence="3">Monomer.</text>
</comment>
<comment type="pathway">
    <text evidence="3">Quinol/quinone metabolism; 1,4-dihydroxy-2-naphthoate biosynthesis; 1,4-dihydroxy-2-naphthoate from chorismate: step 3/7.</text>
</comment>
<dbReference type="SUPFAM" id="SSF53474">
    <property type="entry name" value="alpha/beta-Hydrolases"/>
    <property type="match status" value="1"/>
</dbReference>
<dbReference type="EMBL" id="FNHF01000002">
    <property type="protein sequence ID" value="SDM12792.1"/>
    <property type="molecule type" value="Genomic_DNA"/>
</dbReference>
<comment type="catalytic activity">
    <reaction evidence="3">
        <text>5-enolpyruvoyl-6-hydroxy-2-succinyl-cyclohex-3-ene-1-carboxylate = (1R,6R)-6-hydroxy-2-succinyl-cyclohexa-2,4-diene-1-carboxylate + pyruvate</text>
        <dbReference type="Rhea" id="RHEA:25597"/>
        <dbReference type="ChEBI" id="CHEBI:15361"/>
        <dbReference type="ChEBI" id="CHEBI:58689"/>
        <dbReference type="ChEBI" id="CHEBI:58818"/>
        <dbReference type="EC" id="4.2.99.20"/>
    </reaction>
</comment>
<keyword evidence="6" id="KW-1185">Reference proteome</keyword>
<evidence type="ECO:0000259" key="4">
    <source>
        <dbReference type="Pfam" id="PF00561"/>
    </source>
</evidence>
<evidence type="ECO:0000256" key="3">
    <source>
        <dbReference type="HAMAP-Rule" id="MF_01660"/>
    </source>
</evidence>
<dbReference type="InterPro" id="IPR022485">
    <property type="entry name" value="SHCHC_synthase_MenH"/>
</dbReference>
<gene>
    <name evidence="3" type="primary">menH</name>
    <name evidence="5" type="ORF">SAMN05216244_1598</name>
</gene>
<dbReference type="AlphaFoldDB" id="A0A1G9QP37"/>
<dbReference type="Gene3D" id="3.40.50.1820">
    <property type="entry name" value="alpha/beta hydrolase"/>
    <property type="match status" value="1"/>
</dbReference>
<dbReference type="Proteomes" id="UP000182347">
    <property type="component" value="Unassembled WGS sequence"/>
</dbReference>
<evidence type="ECO:0000256" key="2">
    <source>
        <dbReference type="ARBA" id="ARBA00023239"/>
    </source>
</evidence>
<comment type="similarity">
    <text evidence="3">Belongs to the AB hydrolase superfamily. MenH family.</text>
</comment>
<dbReference type="RefSeq" id="WP_342721338.1">
    <property type="nucleotide sequence ID" value="NZ_FNHF01000002.1"/>
</dbReference>
<proteinExistence type="inferred from homology"/>
<evidence type="ECO:0000256" key="1">
    <source>
        <dbReference type="ARBA" id="ARBA00022428"/>
    </source>
</evidence>
<dbReference type="InterPro" id="IPR029058">
    <property type="entry name" value="AB_hydrolase_fold"/>
</dbReference>